<dbReference type="InterPro" id="IPR011991">
    <property type="entry name" value="ArsR-like_HTH"/>
</dbReference>
<dbReference type="InterPro" id="IPR036390">
    <property type="entry name" value="WH_DNA-bd_sf"/>
</dbReference>
<dbReference type="SUPFAM" id="SSF46785">
    <property type="entry name" value="Winged helix' DNA-binding domain"/>
    <property type="match status" value="1"/>
</dbReference>
<name>C7M055_ACIFD</name>
<dbReference type="eggNOG" id="COG0640">
    <property type="taxonomic scope" value="Bacteria"/>
</dbReference>
<dbReference type="GO" id="GO:0010288">
    <property type="term" value="P:response to lead ion"/>
    <property type="evidence" value="ECO:0007669"/>
    <property type="project" value="TreeGrafter"/>
</dbReference>
<dbReference type="EMBL" id="CP001631">
    <property type="protein sequence ID" value="ACU54363.1"/>
    <property type="molecule type" value="Genomic_DNA"/>
</dbReference>
<dbReference type="InterPro" id="IPR001845">
    <property type="entry name" value="HTH_ArsR_DNA-bd_dom"/>
</dbReference>
<sequence>MREIALTGGVALDERPDADVDAVLARLFAALADPTRVRLVRTLLERGELTSLECRQITGLSQGRTSVHLSCLVDAGLLSTERDGRQRRYRLRDPEVAFLVESGAAIAARHFSQIVASLMGARAVS</sequence>
<dbReference type="AlphaFoldDB" id="C7M055"/>
<dbReference type="GO" id="GO:0032791">
    <property type="term" value="F:lead ion binding"/>
    <property type="evidence" value="ECO:0007669"/>
    <property type="project" value="TreeGrafter"/>
</dbReference>
<dbReference type="PROSITE" id="PS50987">
    <property type="entry name" value="HTH_ARSR_2"/>
    <property type="match status" value="1"/>
</dbReference>
<dbReference type="PANTHER" id="PTHR39168">
    <property type="entry name" value="TRANSCRIPTIONAL REGULATOR-RELATED"/>
    <property type="match status" value="1"/>
</dbReference>
<proteinExistence type="predicted"/>
<evidence type="ECO:0000313" key="2">
    <source>
        <dbReference type="EMBL" id="ACU54363.1"/>
    </source>
</evidence>
<dbReference type="GO" id="GO:0003677">
    <property type="term" value="F:DNA binding"/>
    <property type="evidence" value="ECO:0007669"/>
    <property type="project" value="TreeGrafter"/>
</dbReference>
<dbReference type="InterPro" id="IPR036388">
    <property type="entry name" value="WH-like_DNA-bd_sf"/>
</dbReference>
<dbReference type="Gene3D" id="1.10.10.10">
    <property type="entry name" value="Winged helix-like DNA-binding domain superfamily/Winged helix DNA-binding domain"/>
    <property type="match status" value="1"/>
</dbReference>
<protein>
    <submittedName>
        <fullName evidence="2">Transcriptional regulator, ArsR family</fullName>
    </submittedName>
</protein>
<dbReference type="SMART" id="SM00418">
    <property type="entry name" value="HTH_ARSR"/>
    <property type="match status" value="1"/>
</dbReference>
<dbReference type="InterPro" id="IPR052543">
    <property type="entry name" value="HTH_Metal-responsive_Reg"/>
</dbReference>
<dbReference type="NCBIfam" id="NF033788">
    <property type="entry name" value="HTH_metalloreg"/>
    <property type="match status" value="1"/>
</dbReference>
<dbReference type="GO" id="GO:0097063">
    <property type="term" value="F:cadmium ion sensor activity"/>
    <property type="evidence" value="ECO:0007669"/>
    <property type="project" value="TreeGrafter"/>
</dbReference>
<dbReference type="RefSeq" id="WP_015798846.1">
    <property type="nucleotide sequence ID" value="NC_013124.1"/>
</dbReference>
<dbReference type="PRINTS" id="PR00778">
    <property type="entry name" value="HTHARSR"/>
</dbReference>
<keyword evidence="3" id="KW-1185">Reference proteome</keyword>
<dbReference type="OrthoDB" id="3173333at2"/>
<organism evidence="2 3">
    <name type="scientific">Acidimicrobium ferrooxidans (strain DSM 10331 / JCM 15462 / NBRC 103882 / ICP)</name>
    <dbReference type="NCBI Taxonomy" id="525909"/>
    <lineage>
        <taxon>Bacteria</taxon>
        <taxon>Bacillati</taxon>
        <taxon>Actinomycetota</taxon>
        <taxon>Acidimicrobiia</taxon>
        <taxon>Acidimicrobiales</taxon>
        <taxon>Acidimicrobiaceae</taxon>
        <taxon>Acidimicrobium</taxon>
    </lineage>
</organism>
<dbReference type="Pfam" id="PF01022">
    <property type="entry name" value="HTH_5"/>
    <property type="match status" value="1"/>
</dbReference>
<dbReference type="GO" id="GO:0003700">
    <property type="term" value="F:DNA-binding transcription factor activity"/>
    <property type="evidence" value="ECO:0007669"/>
    <property type="project" value="InterPro"/>
</dbReference>
<dbReference type="CDD" id="cd00090">
    <property type="entry name" value="HTH_ARSR"/>
    <property type="match status" value="1"/>
</dbReference>
<accession>C7M055</accession>
<evidence type="ECO:0000259" key="1">
    <source>
        <dbReference type="PROSITE" id="PS50987"/>
    </source>
</evidence>
<dbReference type="HOGENOM" id="CLU_097806_5_3_11"/>
<dbReference type="KEGG" id="afo:Afer_1439"/>
<reference evidence="2 3" key="1">
    <citation type="journal article" date="2009" name="Stand. Genomic Sci.">
        <title>Complete genome sequence of Acidimicrobium ferrooxidans type strain (ICP).</title>
        <authorList>
            <person name="Clum A."/>
            <person name="Nolan M."/>
            <person name="Lang E."/>
            <person name="Glavina Del Rio T."/>
            <person name="Tice H."/>
            <person name="Copeland A."/>
            <person name="Cheng J.F."/>
            <person name="Lucas S."/>
            <person name="Chen F."/>
            <person name="Bruce D."/>
            <person name="Goodwin L."/>
            <person name="Pitluck S."/>
            <person name="Ivanova N."/>
            <person name="Mavrommatis K."/>
            <person name="Mikhailova N."/>
            <person name="Pati A."/>
            <person name="Chen A."/>
            <person name="Palaniappan K."/>
            <person name="Goker M."/>
            <person name="Spring S."/>
            <person name="Land M."/>
            <person name="Hauser L."/>
            <person name="Chang Y.J."/>
            <person name="Jeffries C.C."/>
            <person name="Chain P."/>
            <person name="Bristow J."/>
            <person name="Eisen J.A."/>
            <person name="Markowitz V."/>
            <person name="Hugenholtz P."/>
            <person name="Kyrpides N.C."/>
            <person name="Klenk H.P."/>
            <person name="Lapidus A."/>
        </authorList>
    </citation>
    <scope>NUCLEOTIDE SEQUENCE [LARGE SCALE GENOMIC DNA]</scope>
    <source>
        <strain evidence="3">DSM 10331 / JCM 15462 / NBRC 103882 / ICP</strain>
    </source>
</reference>
<feature type="domain" description="HTH arsR-type" evidence="1">
    <location>
        <begin position="16"/>
        <end position="111"/>
    </location>
</feature>
<evidence type="ECO:0000313" key="3">
    <source>
        <dbReference type="Proteomes" id="UP000000771"/>
    </source>
</evidence>
<gene>
    <name evidence="2" type="ordered locus">Afer_1439</name>
</gene>
<dbReference type="Proteomes" id="UP000000771">
    <property type="component" value="Chromosome"/>
</dbReference>
<dbReference type="PANTHER" id="PTHR39168:SF2">
    <property type="entry name" value="HTH-TYPE TRANSCRIPTIONAL REGULATOR CMTR"/>
    <property type="match status" value="1"/>
</dbReference>
<dbReference type="GO" id="GO:0046686">
    <property type="term" value="P:response to cadmium ion"/>
    <property type="evidence" value="ECO:0007669"/>
    <property type="project" value="TreeGrafter"/>
</dbReference>